<dbReference type="OrthoDB" id="2447222at2759"/>
<reference evidence="3" key="1">
    <citation type="submission" date="2021-06" db="EMBL/GenBank/DDBJ databases">
        <authorList>
            <person name="Kallberg Y."/>
            <person name="Tangrot J."/>
            <person name="Rosling A."/>
        </authorList>
    </citation>
    <scope>NUCLEOTIDE SEQUENCE</scope>
    <source>
        <strain evidence="3">IN212</strain>
    </source>
</reference>
<dbReference type="AlphaFoldDB" id="A0A9N9DTG8"/>
<evidence type="ECO:0000313" key="3">
    <source>
        <dbReference type="EMBL" id="CAG8646737.1"/>
    </source>
</evidence>
<dbReference type="PROSITE" id="PS51253">
    <property type="entry name" value="HTH_CENPB"/>
    <property type="match status" value="1"/>
</dbReference>
<protein>
    <submittedName>
        <fullName evidence="3">4545_t:CDS:1</fullName>
    </submittedName>
</protein>
<dbReference type="EMBL" id="CAJVPZ010013191">
    <property type="protein sequence ID" value="CAG8646737.1"/>
    <property type="molecule type" value="Genomic_DNA"/>
</dbReference>
<keyword evidence="4" id="KW-1185">Reference proteome</keyword>
<accession>A0A9N9DTG8</accession>
<organism evidence="3 4">
    <name type="scientific">Racocetra fulgida</name>
    <dbReference type="NCBI Taxonomy" id="60492"/>
    <lineage>
        <taxon>Eukaryota</taxon>
        <taxon>Fungi</taxon>
        <taxon>Fungi incertae sedis</taxon>
        <taxon>Mucoromycota</taxon>
        <taxon>Glomeromycotina</taxon>
        <taxon>Glomeromycetes</taxon>
        <taxon>Diversisporales</taxon>
        <taxon>Gigasporaceae</taxon>
        <taxon>Racocetra</taxon>
    </lineage>
</organism>
<comment type="caution">
    <text evidence="3">The sequence shown here is derived from an EMBL/GenBank/DDBJ whole genome shotgun (WGS) entry which is preliminary data.</text>
</comment>
<dbReference type="Proteomes" id="UP000789396">
    <property type="component" value="Unassembled WGS sequence"/>
</dbReference>
<evidence type="ECO:0000313" key="4">
    <source>
        <dbReference type="Proteomes" id="UP000789396"/>
    </source>
</evidence>
<dbReference type="GO" id="GO:0003677">
    <property type="term" value="F:DNA binding"/>
    <property type="evidence" value="ECO:0007669"/>
    <property type="project" value="UniProtKB-KW"/>
</dbReference>
<dbReference type="InterPro" id="IPR006600">
    <property type="entry name" value="HTH_CenpB_DNA-bd_dom"/>
</dbReference>
<evidence type="ECO:0000259" key="2">
    <source>
        <dbReference type="PROSITE" id="PS51253"/>
    </source>
</evidence>
<evidence type="ECO:0000256" key="1">
    <source>
        <dbReference type="ARBA" id="ARBA00023125"/>
    </source>
</evidence>
<gene>
    <name evidence="3" type="ORF">RFULGI_LOCUS8280</name>
</gene>
<dbReference type="Pfam" id="PF03221">
    <property type="entry name" value="HTH_Tnp_Tc5"/>
    <property type="match status" value="1"/>
</dbReference>
<feature type="domain" description="HTH CENPB-type" evidence="2">
    <location>
        <begin position="1"/>
        <end position="50"/>
    </location>
</feature>
<name>A0A9N9DTG8_9GLOM</name>
<feature type="non-terminal residue" evidence="3">
    <location>
        <position position="56"/>
    </location>
</feature>
<sequence length="56" mass="6750">MKIKWLTIQQNFTNLSQNFARLLNVSEEDFKASTGWLDRFKKQNDIRRFKIQGESE</sequence>
<proteinExistence type="predicted"/>
<keyword evidence="1" id="KW-0238">DNA-binding</keyword>
<dbReference type="Gene3D" id="1.10.10.60">
    <property type="entry name" value="Homeodomain-like"/>
    <property type="match status" value="1"/>
</dbReference>